<dbReference type="RefSeq" id="WP_095896621.1">
    <property type="nucleotide sequence ID" value="NZ_BOPK01000001.1"/>
</dbReference>
<dbReference type="AlphaFoldDB" id="A0A250FYD4"/>
<sequence length="182" mass="20636">MKKIFYTIIFCLPFLGHSQSTELKKQFGIEASILSLGASYELPVSTNILAEFSAAMGAANIKDYGLSMGVNFGEYTPYTKIGLRRYYNRDNRVRKGKDISYNRGNFVGIQNKILYGNDALNAVTMINELHWGIQTEIAKDLLFSFHVGLGHYYRKSDVRTDSNNYYSPIAPTLGLKIEYILF</sequence>
<dbReference type="KEGG" id="csto:CGC58_10280"/>
<dbReference type="OrthoDB" id="883248at2"/>
<dbReference type="Proteomes" id="UP000217348">
    <property type="component" value="Chromosome"/>
</dbReference>
<accession>A0A250FYD4</accession>
<dbReference type="EMBL" id="CP022387">
    <property type="protein sequence ID" value="ATA90073.1"/>
    <property type="molecule type" value="Genomic_DNA"/>
</dbReference>
<evidence type="ECO:0008006" key="3">
    <source>
        <dbReference type="Google" id="ProtNLM"/>
    </source>
</evidence>
<proteinExistence type="predicted"/>
<evidence type="ECO:0000313" key="2">
    <source>
        <dbReference type="Proteomes" id="UP000217348"/>
    </source>
</evidence>
<protein>
    <recommendedName>
        <fullName evidence="3">DUF3575 domain-containing protein</fullName>
    </recommendedName>
</protein>
<gene>
    <name evidence="1" type="ORF">CGC58_10280</name>
</gene>
<organism evidence="1 2">
    <name type="scientific">Capnocytophaga stomatis</name>
    <dbReference type="NCBI Taxonomy" id="1848904"/>
    <lineage>
        <taxon>Bacteria</taxon>
        <taxon>Pseudomonadati</taxon>
        <taxon>Bacteroidota</taxon>
        <taxon>Flavobacteriia</taxon>
        <taxon>Flavobacteriales</taxon>
        <taxon>Flavobacteriaceae</taxon>
        <taxon>Capnocytophaga</taxon>
    </lineage>
</organism>
<name>A0A250FYD4_9FLAO</name>
<reference evidence="2" key="1">
    <citation type="submission" date="2017-06" db="EMBL/GenBank/DDBJ databases">
        <title>Capnocytophaga spp. assemblies.</title>
        <authorList>
            <person name="Gulvik C.A."/>
        </authorList>
    </citation>
    <scope>NUCLEOTIDE SEQUENCE [LARGE SCALE GENOMIC DNA]</scope>
    <source>
        <strain evidence="2">H2177</strain>
    </source>
</reference>
<evidence type="ECO:0000313" key="1">
    <source>
        <dbReference type="EMBL" id="ATA90073.1"/>
    </source>
</evidence>